<dbReference type="Gene3D" id="1.10.150.20">
    <property type="entry name" value="5' to 3' exonuclease, C-terminal subdomain"/>
    <property type="match status" value="1"/>
</dbReference>
<dbReference type="AlphaFoldDB" id="A0A832QBQ7"/>
<dbReference type="SUPFAM" id="SSF47789">
    <property type="entry name" value="C-terminal domain of RNA polymerase alpha subunit"/>
    <property type="match status" value="1"/>
</dbReference>
<evidence type="ECO:0000256" key="2">
    <source>
        <dbReference type="ARBA" id="ARBA00022980"/>
    </source>
</evidence>
<dbReference type="InterPro" id="IPR018130">
    <property type="entry name" value="Ribosomal_uS2_CS"/>
</dbReference>
<dbReference type="PANTHER" id="PTHR12534">
    <property type="entry name" value="30S RIBOSOMAL PROTEIN S2 PROKARYOTIC AND ORGANELLAR"/>
    <property type="match status" value="1"/>
</dbReference>
<dbReference type="HAMAP" id="MF_00291_B">
    <property type="entry name" value="Ribosomal_uS2_B"/>
    <property type="match status" value="1"/>
</dbReference>
<evidence type="ECO:0000313" key="9">
    <source>
        <dbReference type="EMBL" id="HHX99174.1"/>
    </source>
</evidence>
<proteinExistence type="inferred from homology"/>
<dbReference type="CDD" id="cd01425">
    <property type="entry name" value="RPS2"/>
    <property type="match status" value="1"/>
</dbReference>
<sequence length="378" mass="42171">MAEATKTVSKKTETKNKSFQMPELLDLLKVGAHFGHKKGAWNPKMQRYIYEVRNGTHIIDLVKTLENLDVALTNLHKYAQNGNILIVGTKGQAATIVENVAEKTGMFYINRRWPGGLFTNFDAIKKSVQSLVKMEEQLARGGAGLVKKEILLLEREIERLNKIYKGIKFMDKLPTAILVIDSQVESNAIREARNVGIPIIALIDTNCNPDLIDYPIPANDDSLKSISLFVNLFGDVVANSKRSLSVISLRRDNEALLARLTKEAQEEKERQLKMEAEEKERTKALREGKVASVGTGSVVRVVKKEKDIEKEVKQAEEVKKVEDKKGMEELGLPTRIVNSLEAAGIKSVAQLEALTDEELTNIKGLGEKSIKDIKKALK</sequence>
<keyword evidence="7" id="KW-0175">Coiled coil</keyword>
<evidence type="ECO:0000259" key="8">
    <source>
        <dbReference type="Pfam" id="PF03118"/>
    </source>
</evidence>
<reference evidence="9 10" key="1">
    <citation type="journal article" date="2020" name="Biotechnol. Biofuels">
        <title>New insights from the biogas microbiome by comprehensive genome-resolved metagenomics of nearly 1600 species originating from multiple anaerobic digesters.</title>
        <authorList>
            <person name="Campanaro S."/>
            <person name="Treu L."/>
            <person name="Rodriguez-R L.M."/>
            <person name="Kovalovszki A."/>
            <person name="Ziels R.M."/>
            <person name="Maus I."/>
            <person name="Zhu X."/>
            <person name="Kougias P.G."/>
            <person name="Basile A."/>
            <person name="Luo G."/>
            <person name="Schluter A."/>
            <person name="Konstantinidis K.T."/>
            <person name="Angelidaki I."/>
        </authorList>
    </citation>
    <scope>NUCLEOTIDE SEQUENCE [LARGE SCALE GENOMIC DNA]</scope>
    <source>
        <strain evidence="9">AS05jafATM_89</strain>
    </source>
</reference>
<dbReference type="GO" id="GO:0006412">
    <property type="term" value="P:translation"/>
    <property type="evidence" value="ECO:0007669"/>
    <property type="project" value="UniProtKB-UniRule"/>
</dbReference>
<comment type="caution">
    <text evidence="9">The sequence shown here is derived from an EMBL/GenBank/DDBJ whole genome shotgun (WGS) entry which is preliminary data.</text>
</comment>
<dbReference type="InterPro" id="IPR011260">
    <property type="entry name" value="RNAP_asu_C"/>
</dbReference>
<dbReference type="GO" id="GO:0006351">
    <property type="term" value="P:DNA-templated transcription"/>
    <property type="evidence" value="ECO:0007669"/>
    <property type="project" value="InterPro"/>
</dbReference>
<evidence type="ECO:0000256" key="4">
    <source>
        <dbReference type="ARBA" id="ARBA00035256"/>
    </source>
</evidence>
<dbReference type="Pfam" id="PF00318">
    <property type="entry name" value="Ribosomal_S2"/>
    <property type="match status" value="1"/>
</dbReference>
<dbReference type="PRINTS" id="PR00395">
    <property type="entry name" value="RIBOSOMALS2"/>
</dbReference>
<protein>
    <recommendedName>
        <fullName evidence="4 5">Small ribosomal subunit protein uS2</fullName>
    </recommendedName>
</protein>
<accession>A0A832QBQ7</accession>
<evidence type="ECO:0000256" key="3">
    <source>
        <dbReference type="ARBA" id="ARBA00023274"/>
    </source>
</evidence>
<dbReference type="GO" id="GO:0003899">
    <property type="term" value="F:DNA-directed RNA polymerase activity"/>
    <property type="evidence" value="ECO:0007669"/>
    <property type="project" value="InterPro"/>
</dbReference>
<dbReference type="GO" id="GO:0003735">
    <property type="term" value="F:structural constituent of ribosome"/>
    <property type="evidence" value="ECO:0007669"/>
    <property type="project" value="InterPro"/>
</dbReference>
<dbReference type="Proteomes" id="UP000576550">
    <property type="component" value="Unassembled WGS sequence"/>
</dbReference>
<organism evidence="9 10">
    <name type="scientific">Candidatus Dojkabacteria bacterium</name>
    <dbReference type="NCBI Taxonomy" id="2099670"/>
    <lineage>
        <taxon>Bacteria</taxon>
        <taxon>Candidatus Dojkabacteria</taxon>
    </lineage>
</organism>
<dbReference type="PROSITE" id="PS00963">
    <property type="entry name" value="RIBOSOMAL_S2_2"/>
    <property type="match status" value="1"/>
</dbReference>
<evidence type="ECO:0000256" key="7">
    <source>
        <dbReference type="SAM" id="Coils"/>
    </source>
</evidence>
<evidence type="ECO:0000256" key="6">
    <source>
        <dbReference type="RuleBase" id="RU003631"/>
    </source>
</evidence>
<dbReference type="Pfam" id="PF03118">
    <property type="entry name" value="RNA_pol_A_CTD"/>
    <property type="match status" value="1"/>
</dbReference>
<dbReference type="GO" id="GO:0003677">
    <property type="term" value="F:DNA binding"/>
    <property type="evidence" value="ECO:0007669"/>
    <property type="project" value="InterPro"/>
</dbReference>
<dbReference type="NCBIfam" id="TIGR01011">
    <property type="entry name" value="rpsB_bact"/>
    <property type="match status" value="1"/>
</dbReference>
<dbReference type="InterPro" id="IPR001865">
    <property type="entry name" value="Ribosomal_uS2"/>
</dbReference>
<evidence type="ECO:0000313" key="10">
    <source>
        <dbReference type="Proteomes" id="UP000576550"/>
    </source>
</evidence>
<gene>
    <name evidence="5 9" type="primary">rpsB</name>
    <name evidence="9" type="ORF">GX533_00600</name>
</gene>
<dbReference type="SUPFAM" id="SSF52313">
    <property type="entry name" value="Ribosomal protein S2"/>
    <property type="match status" value="1"/>
</dbReference>
<feature type="coiled-coil region" evidence="7">
    <location>
        <begin position="250"/>
        <end position="325"/>
    </location>
</feature>
<dbReference type="InterPro" id="IPR023591">
    <property type="entry name" value="Ribosomal_uS2_flav_dom_sf"/>
</dbReference>
<name>A0A832QBQ7_9BACT</name>
<keyword evidence="2 5" id="KW-0689">Ribosomal protein</keyword>
<dbReference type="PANTHER" id="PTHR12534:SF0">
    <property type="entry name" value="SMALL RIBOSOMAL SUBUNIT PROTEIN US2M"/>
    <property type="match status" value="1"/>
</dbReference>
<dbReference type="Gene3D" id="1.10.287.610">
    <property type="entry name" value="Helix hairpin bin"/>
    <property type="match status" value="1"/>
</dbReference>
<evidence type="ECO:0000256" key="1">
    <source>
        <dbReference type="ARBA" id="ARBA00006242"/>
    </source>
</evidence>
<feature type="domain" description="RNA polymerase alpha subunit C-terminal" evidence="8">
    <location>
        <begin position="317"/>
        <end position="378"/>
    </location>
</feature>
<comment type="similarity">
    <text evidence="1 5 6">Belongs to the universal ribosomal protein uS2 family.</text>
</comment>
<keyword evidence="3 5" id="KW-0687">Ribonucleoprotein</keyword>
<dbReference type="GO" id="GO:0022627">
    <property type="term" value="C:cytosolic small ribosomal subunit"/>
    <property type="evidence" value="ECO:0007669"/>
    <property type="project" value="TreeGrafter"/>
</dbReference>
<dbReference type="Gene3D" id="3.40.50.10490">
    <property type="entry name" value="Glucose-6-phosphate isomerase like protein, domain 1"/>
    <property type="match status" value="1"/>
</dbReference>
<evidence type="ECO:0000256" key="5">
    <source>
        <dbReference type="HAMAP-Rule" id="MF_00291"/>
    </source>
</evidence>
<dbReference type="EMBL" id="DUTP01000001">
    <property type="protein sequence ID" value="HHX99174.1"/>
    <property type="molecule type" value="Genomic_DNA"/>
</dbReference>
<dbReference type="InterPro" id="IPR005706">
    <property type="entry name" value="Ribosomal_uS2_bac/mit/plastid"/>
</dbReference>